<proteinExistence type="predicted"/>
<dbReference type="OrthoDB" id="4380011at2"/>
<accession>A0A402CJA7</accession>
<dbReference type="InterPro" id="IPR021678">
    <property type="entry name" value="DUF3263"/>
</dbReference>
<keyword evidence="2" id="KW-1185">Reference proteome</keyword>
<evidence type="ECO:0000313" key="1">
    <source>
        <dbReference type="EMBL" id="GCE43657.1"/>
    </source>
</evidence>
<protein>
    <recommendedName>
        <fullName evidence="3">DUF3263 domain-containing protein</fullName>
    </recommendedName>
</protein>
<reference evidence="1 2" key="1">
    <citation type="submission" date="2018-11" db="EMBL/GenBank/DDBJ databases">
        <title>Microbial catabolism of amino acid.</title>
        <authorList>
            <person name="Hibi M."/>
            <person name="Ogawa J."/>
        </authorList>
    </citation>
    <scope>NUCLEOTIDE SEQUENCE [LARGE SCALE GENOMIC DNA]</scope>
    <source>
        <strain evidence="1 2">C31-06</strain>
    </source>
</reference>
<evidence type="ECO:0008006" key="3">
    <source>
        <dbReference type="Google" id="ProtNLM"/>
    </source>
</evidence>
<dbReference type="RefSeq" id="WP_124395382.1">
    <property type="nucleotide sequence ID" value="NZ_BHYM01000079.1"/>
</dbReference>
<name>A0A402CJA7_RHOWR</name>
<sequence>MLTATPMEMIAFERRWYRLGGGPADAIRTEFGLPPAIFFRRLEDFLETDRPDTITPSEASEMLRVCRRRLWLDK</sequence>
<evidence type="ECO:0000313" key="2">
    <source>
        <dbReference type="Proteomes" id="UP000287519"/>
    </source>
</evidence>
<gene>
    <name evidence="1" type="ORF">Rhow_007887</name>
</gene>
<comment type="caution">
    <text evidence="1">The sequence shown here is derived from an EMBL/GenBank/DDBJ whole genome shotgun (WGS) entry which is preliminary data.</text>
</comment>
<dbReference type="Pfam" id="PF11662">
    <property type="entry name" value="DUF3263"/>
    <property type="match status" value="1"/>
</dbReference>
<dbReference type="EMBL" id="BHYM01000079">
    <property type="protein sequence ID" value="GCE43657.1"/>
    <property type="molecule type" value="Genomic_DNA"/>
</dbReference>
<dbReference type="Proteomes" id="UP000287519">
    <property type="component" value="Unassembled WGS sequence"/>
</dbReference>
<dbReference type="AlphaFoldDB" id="A0A402CJA7"/>
<organism evidence="1 2">
    <name type="scientific">Rhodococcus wratislaviensis</name>
    <name type="common">Tsukamurella wratislaviensis</name>
    <dbReference type="NCBI Taxonomy" id="44752"/>
    <lineage>
        <taxon>Bacteria</taxon>
        <taxon>Bacillati</taxon>
        <taxon>Actinomycetota</taxon>
        <taxon>Actinomycetes</taxon>
        <taxon>Mycobacteriales</taxon>
        <taxon>Nocardiaceae</taxon>
        <taxon>Rhodococcus</taxon>
    </lineage>
</organism>